<evidence type="ECO:0000313" key="2">
    <source>
        <dbReference type="Proteomes" id="UP000590749"/>
    </source>
</evidence>
<accession>A0A7W5FH89</accession>
<organism evidence="1 2">
    <name type="scientific">Actinoplanes campanulatus</name>
    <dbReference type="NCBI Taxonomy" id="113559"/>
    <lineage>
        <taxon>Bacteria</taxon>
        <taxon>Bacillati</taxon>
        <taxon>Actinomycetota</taxon>
        <taxon>Actinomycetes</taxon>
        <taxon>Micromonosporales</taxon>
        <taxon>Micromonosporaceae</taxon>
        <taxon>Actinoplanes</taxon>
    </lineage>
</organism>
<name>A0A7W5FH89_9ACTN</name>
<sequence>MAAEAYPVVLALTEAGPTVLRAFALSRIAQLPQLADQRGDVAARLDGWAVDGDGTPEQWLYCLGMVGADVRDRLTHPDPAVRLRAALIHQDEPHGRALILGALAGPLPTGISRSELIEVAVRRTADFDEITEAACAIAVDDNGTGFGDTWGILLGYAFPEPYVEGRQLTPAQRAFLRALAANDRLWRPRDGSCSLVFRNVGLPYDQRECRRLADSI</sequence>
<reference evidence="1 2" key="1">
    <citation type="submission" date="2020-08" db="EMBL/GenBank/DDBJ databases">
        <title>Genomic Encyclopedia of Type Strains, Phase III (KMG-III): the genomes of soil and plant-associated and newly described type strains.</title>
        <authorList>
            <person name="Whitman W."/>
        </authorList>
    </citation>
    <scope>NUCLEOTIDE SEQUENCE [LARGE SCALE GENOMIC DNA]</scope>
    <source>
        <strain evidence="1 2">CECT 3287</strain>
    </source>
</reference>
<evidence type="ECO:0000313" key="1">
    <source>
        <dbReference type="EMBL" id="MBB3098438.1"/>
    </source>
</evidence>
<dbReference type="AlphaFoldDB" id="A0A7W5FH89"/>
<proteinExistence type="predicted"/>
<dbReference type="RefSeq" id="WP_183224500.1">
    <property type="nucleotide sequence ID" value="NZ_BMPW01000017.1"/>
</dbReference>
<dbReference type="EMBL" id="JACHXF010000015">
    <property type="protein sequence ID" value="MBB3098438.1"/>
    <property type="molecule type" value="Genomic_DNA"/>
</dbReference>
<keyword evidence="2" id="KW-1185">Reference proteome</keyword>
<comment type="caution">
    <text evidence="1">The sequence shown here is derived from an EMBL/GenBank/DDBJ whole genome shotgun (WGS) entry which is preliminary data.</text>
</comment>
<gene>
    <name evidence="1" type="ORF">FHR83_006137</name>
</gene>
<evidence type="ECO:0008006" key="3">
    <source>
        <dbReference type="Google" id="ProtNLM"/>
    </source>
</evidence>
<dbReference type="Proteomes" id="UP000590749">
    <property type="component" value="Unassembled WGS sequence"/>
</dbReference>
<protein>
    <recommendedName>
        <fullName evidence="3">HEAT repeat-containing protein</fullName>
    </recommendedName>
</protein>